<feature type="domain" description="HTH cro/C1-type" evidence="1">
    <location>
        <begin position="8"/>
        <end position="63"/>
    </location>
</feature>
<dbReference type="InterPro" id="IPR010982">
    <property type="entry name" value="Lambda_DNA-bd_dom_sf"/>
</dbReference>
<keyword evidence="3" id="KW-1185">Reference proteome</keyword>
<dbReference type="CDD" id="cd00093">
    <property type="entry name" value="HTH_XRE"/>
    <property type="match status" value="1"/>
</dbReference>
<dbReference type="SMART" id="SM00530">
    <property type="entry name" value="HTH_XRE"/>
    <property type="match status" value="1"/>
</dbReference>
<gene>
    <name evidence="2" type="ORF">F7732_00530</name>
</gene>
<dbReference type="InterPro" id="IPR001387">
    <property type="entry name" value="Cro/C1-type_HTH"/>
</dbReference>
<dbReference type="EMBL" id="WBOT01000001">
    <property type="protein sequence ID" value="KAB2335094.1"/>
    <property type="molecule type" value="Genomic_DNA"/>
</dbReference>
<dbReference type="SUPFAM" id="SSF47413">
    <property type="entry name" value="lambda repressor-like DNA-binding domains"/>
    <property type="match status" value="1"/>
</dbReference>
<dbReference type="GO" id="GO:0003677">
    <property type="term" value="F:DNA binding"/>
    <property type="evidence" value="ECO:0007669"/>
    <property type="project" value="InterPro"/>
</dbReference>
<evidence type="ECO:0000313" key="2">
    <source>
        <dbReference type="EMBL" id="KAB2335094.1"/>
    </source>
</evidence>
<proteinExistence type="predicted"/>
<sequence>MPYIIIRLDKILKERNISQQEFARMTDIRQPSINDMCRNKTVRLPLDNLAKICDVLNLDITDILELKKESKE</sequence>
<dbReference type="PROSITE" id="PS50943">
    <property type="entry name" value="HTH_CROC1"/>
    <property type="match status" value="1"/>
</dbReference>
<dbReference type="RefSeq" id="WP_151571778.1">
    <property type="nucleotide sequence ID" value="NZ_WBOT01000001.1"/>
</dbReference>
<organism evidence="2 3">
    <name type="scientific">Bacillus mesophilum</name>
    <dbReference type="NCBI Taxonomy" id="1071718"/>
    <lineage>
        <taxon>Bacteria</taxon>
        <taxon>Bacillati</taxon>
        <taxon>Bacillota</taxon>
        <taxon>Bacilli</taxon>
        <taxon>Bacillales</taxon>
        <taxon>Bacillaceae</taxon>
        <taxon>Bacillus</taxon>
    </lineage>
</organism>
<dbReference type="AlphaFoldDB" id="A0A7V7UX09"/>
<evidence type="ECO:0000313" key="3">
    <source>
        <dbReference type="Proteomes" id="UP000441354"/>
    </source>
</evidence>
<reference evidence="2 3" key="1">
    <citation type="journal article" date="2014" name="Arch. Microbiol.">
        <title>Bacillus mesophilum sp. nov., strain IITR-54T, a novel 4-chlorobiphenyl dechlorinating bacterium.</title>
        <authorList>
            <person name="Manickam N."/>
            <person name="Singh N.K."/>
            <person name="Bajaj A."/>
            <person name="Kumar R.M."/>
            <person name="Kaur G."/>
            <person name="Kaur N."/>
            <person name="Bala M."/>
            <person name="Kumar A."/>
            <person name="Mayilraj S."/>
        </authorList>
    </citation>
    <scope>NUCLEOTIDE SEQUENCE [LARGE SCALE GENOMIC DNA]</scope>
    <source>
        <strain evidence="2 3">IITR-54</strain>
    </source>
</reference>
<dbReference type="Proteomes" id="UP000441354">
    <property type="component" value="Unassembled WGS sequence"/>
</dbReference>
<comment type="caution">
    <text evidence="2">The sequence shown here is derived from an EMBL/GenBank/DDBJ whole genome shotgun (WGS) entry which is preliminary data.</text>
</comment>
<dbReference type="Gene3D" id="1.10.260.40">
    <property type="entry name" value="lambda repressor-like DNA-binding domains"/>
    <property type="match status" value="1"/>
</dbReference>
<dbReference type="Pfam" id="PF13443">
    <property type="entry name" value="HTH_26"/>
    <property type="match status" value="1"/>
</dbReference>
<protein>
    <submittedName>
        <fullName evidence="2">Helix-turn-helix transcriptional regulator</fullName>
    </submittedName>
</protein>
<accession>A0A7V7UX09</accession>
<dbReference type="OrthoDB" id="9805309at2"/>
<evidence type="ECO:0000259" key="1">
    <source>
        <dbReference type="PROSITE" id="PS50943"/>
    </source>
</evidence>
<name>A0A7V7UX09_9BACI</name>